<evidence type="ECO:0000256" key="2">
    <source>
        <dbReference type="ARBA" id="ARBA00022448"/>
    </source>
</evidence>
<feature type="compositionally biased region" description="Polar residues" evidence="16">
    <location>
        <begin position="110"/>
        <end position="129"/>
    </location>
</feature>
<evidence type="ECO:0000256" key="10">
    <source>
        <dbReference type="ARBA" id="ARBA00023054"/>
    </source>
</evidence>
<evidence type="ECO:0000256" key="15">
    <source>
        <dbReference type="SAM" id="Coils"/>
    </source>
</evidence>
<evidence type="ECO:0000256" key="13">
    <source>
        <dbReference type="ARBA" id="ARBA00023136"/>
    </source>
</evidence>
<evidence type="ECO:0000256" key="17">
    <source>
        <dbReference type="SAM" id="Phobius"/>
    </source>
</evidence>
<dbReference type="PANTHER" id="PTHR14009">
    <property type="entry name" value="LEUCINE ZIPPER-EF-HAND CONTAINING TRANSMEMBRANE PROTEIN"/>
    <property type="match status" value="1"/>
</dbReference>
<proteinExistence type="predicted"/>
<keyword evidence="7" id="KW-0106">Calcium</keyword>
<dbReference type="InterPro" id="IPR002048">
    <property type="entry name" value="EF_hand_dom"/>
</dbReference>
<reference evidence="20 21" key="1">
    <citation type="submission" date="2023-03" db="EMBL/GenBank/DDBJ databases">
        <title>High-quality genome of Scylla paramamosain provides insights in environmental adaptation.</title>
        <authorList>
            <person name="Zhang L."/>
        </authorList>
    </citation>
    <scope>NUCLEOTIDE SEQUENCE [LARGE SCALE GENOMIC DNA]</scope>
    <source>
        <strain evidence="20">LZ_2023a</strain>
        <tissue evidence="20">Muscle</tissue>
    </source>
</reference>
<evidence type="ECO:0000259" key="18">
    <source>
        <dbReference type="PROSITE" id="PS50222"/>
    </source>
</evidence>
<dbReference type="Pfam" id="PF07766">
    <property type="entry name" value="LETM1_RBD"/>
    <property type="match status" value="1"/>
</dbReference>
<keyword evidence="11" id="KW-0406">Ion transport</keyword>
<dbReference type="PROSITE" id="PS51758">
    <property type="entry name" value="LETM1_RBD"/>
    <property type="match status" value="1"/>
</dbReference>
<keyword evidence="12 14" id="KW-0496">Mitochondrion</keyword>
<sequence>MCAASCMSVALQGATRPSRYGVRGLCAYSLEVAALRRSWHSASSVVLCQSVTSVCGGGWITRGPGQHHGHCHAVSPALRVSYTTVYVPTYRSFHASVRLWEKELSPQVASSTASQKTVPPPQSDRNSSAKVKEKETLKPSSQVEVTVKDLKEKAKAAGSPIVQDKKLVRPRKSLGERIKDEILHYYHGFRLLFIDTKICCKYVWRIVNGETLSRREHRQLVRTTSDLFRLVPFSVFVIVPFMEFLLPVALKLFPGMLPSTFETANEKEAKMKKKLKMKLEMAKFLQQTLDSMAVEAKGRSSESAKEFVSFFEKITKSGEQASNEEILKFSKLFEDEITLDSMTRPQLVALCRLLEMQPFGTNNFLRFQLRLKLRSLAADDKIIEREGLDSLAVWELQQACRARGMRAYGLSEERLRLQLTQWLELSLQEKVPPSLLLLSRTLYLPETVGASDTLAATISSLPEEVATRTKAAIGKREGKIDNLTRLEVIQAEERKIAEDKEELKVLEEEKKQKLAIKKAAEEALKATEDTPPEIIPSEVEMAQLSLSTNKILTEGVQVTKATVSASGEIQQEAKAEELIDKAPTLKDKAEVLSEEMPKPSPEPAVSTEQAMLTSEDLRDVEEAIENLGVEKRKLIIEEQEMAELKSELADYQEDIEDFRKALTQAKIDKKQLRVSKAAGRLFVRVNKMINRMEPLLDRLGKEKAYRQKIVDAGEAKDKTKAELVSLQDLSQHLNYICHASDTSKVALIHDVLAKMDFDKDGAVEVEHVLHVLNLMIDEQVGVTPKLFEEVVEMLAKEDQLESAQVIQHALNTTITDAQNEHAQAGATFDIPESSSSNKTPHATSEQCDKNTSVEGSESSETEKQAKHSQ</sequence>
<dbReference type="PROSITE" id="PS50222">
    <property type="entry name" value="EF_HAND_2"/>
    <property type="match status" value="1"/>
</dbReference>
<feature type="region of interest" description="Disordered" evidence="16">
    <location>
        <begin position="826"/>
        <end position="869"/>
    </location>
</feature>
<evidence type="ECO:0000256" key="8">
    <source>
        <dbReference type="ARBA" id="ARBA00022946"/>
    </source>
</evidence>
<keyword evidence="5" id="KW-0479">Metal-binding</keyword>
<protein>
    <recommendedName>
        <fullName evidence="22">Mitochondrial proton/calcium exchanger protein</fullName>
    </recommendedName>
</protein>
<evidence type="ECO:0000256" key="12">
    <source>
        <dbReference type="ARBA" id="ARBA00023128"/>
    </source>
</evidence>
<evidence type="ECO:0008006" key="22">
    <source>
        <dbReference type="Google" id="ProtNLM"/>
    </source>
</evidence>
<evidence type="ECO:0000256" key="14">
    <source>
        <dbReference type="PROSITE-ProRule" id="PRU01094"/>
    </source>
</evidence>
<dbReference type="InterPro" id="IPR033122">
    <property type="entry name" value="LETM1-like_RBD"/>
</dbReference>
<evidence type="ECO:0000256" key="16">
    <source>
        <dbReference type="SAM" id="MobiDB-lite"/>
    </source>
</evidence>
<dbReference type="GO" id="GO:0005743">
    <property type="term" value="C:mitochondrial inner membrane"/>
    <property type="evidence" value="ECO:0007669"/>
    <property type="project" value="UniProtKB-SubCell"/>
</dbReference>
<evidence type="ECO:0000256" key="1">
    <source>
        <dbReference type="ARBA" id="ARBA00004434"/>
    </source>
</evidence>
<evidence type="ECO:0000256" key="5">
    <source>
        <dbReference type="ARBA" id="ARBA00022723"/>
    </source>
</evidence>
<accession>A0AAW0UHS0</accession>
<dbReference type="InterPro" id="IPR059005">
    <property type="entry name" value="LETM1_C"/>
</dbReference>
<evidence type="ECO:0000256" key="4">
    <source>
        <dbReference type="ARBA" id="ARBA00022692"/>
    </source>
</evidence>
<dbReference type="PANTHER" id="PTHR14009:SF1">
    <property type="entry name" value="MITOCHONDRIAL PROTON_CALCIUM EXCHANGER PROTEIN"/>
    <property type="match status" value="1"/>
</dbReference>
<comment type="subcellular location">
    <subcellularLocation>
        <location evidence="1">Mitochondrion inner membrane</location>
        <topology evidence="1">Single-pass membrane protein</topology>
    </subcellularLocation>
</comment>
<dbReference type="Pfam" id="PF26561">
    <property type="entry name" value="LETM1_C"/>
    <property type="match status" value="1"/>
</dbReference>
<keyword evidence="2" id="KW-0813">Transport</keyword>
<feature type="domain" description="Letm1 RBD" evidence="19">
    <location>
        <begin position="273"/>
        <end position="463"/>
    </location>
</feature>
<feature type="compositionally biased region" description="Basic and acidic residues" evidence="16">
    <location>
        <begin position="860"/>
        <end position="869"/>
    </location>
</feature>
<dbReference type="EMBL" id="JARAKH010000011">
    <property type="protein sequence ID" value="KAK8399219.1"/>
    <property type="molecule type" value="Genomic_DNA"/>
</dbReference>
<keyword evidence="6" id="KW-0999">Mitochondrion inner membrane</keyword>
<evidence type="ECO:0000313" key="20">
    <source>
        <dbReference type="EMBL" id="KAK8399219.1"/>
    </source>
</evidence>
<keyword evidence="10 15" id="KW-0175">Coiled coil</keyword>
<gene>
    <name evidence="20" type="ORF">O3P69_003384</name>
</gene>
<evidence type="ECO:0000256" key="9">
    <source>
        <dbReference type="ARBA" id="ARBA00022989"/>
    </source>
</evidence>
<keyword evidence="4 17" id="KW-0812">Transmembrane</keyword>
<keyword evidence="3" id="KW-0109">Calcium transport</keyword>
<dbReference type="GO" id="GO:0043022">
    <property type="term" value="F:ribosome binding"/>
    <property type="evidence" value="ECO:0007669"/>
    <property type="project" value="InterPro"/>
</dbReference>
<keyword evidence="13 17" id="KW-0472">Membrane</keyword>
<keyword evidence="9 17" id="KW-1133">Transmembrane helix</keyword>
<feature type="transmembrane region" description="Helical" evidence="17">
    <location>
        <begin position="227"/>
        <end position="250"/>
    </location>
</feature>
<dbReference type="AlphaFoldDB" id="A0AAW0UHS0"/>
<dbReference type="GO" id="GO:0030003">
    <property type="term" value="P:intracellular monoatomic cation homeostasis"/>
    <property type="evidence" value="ECO:0007669"/>
    <property type="project" value="TreeGrafter"/>
</dbReference>
<evidence type="ECO:0000259" key="19">
    <source>
        <dbReference type="PROSITE" id="PS51758"/>
    </source>
</evidence>
<organism evidence="20 21">
    <name type="scientific">Scylla paramamosain</name>
    <name type="common">Mud crab</name>
    <dbReference type="NCBI Taxonomy" id="85552"/>
    <lineage>
        <taxon>Eukaryota</taxon>
        <taxon>Metazoa</taxon>
        <taxon>Ecdysozoa</taxon>
        <taxon>Arthropoda</taxon>
        <taxon>Crustacea</taxon>
        <taxon>Multicrustacea</taxon>
        <taxon>Malacostraca</taxon>
        <taxon>Eumalacostraca</taxon>
        <taxon>Eucarida</taxon>
        <taxon>Decapoda</taxon>
        <taxon>Pleocyemata</taxon>
        <taxon>Brachyura</taxon>
        <taxon>Eubrachyura</taxon>
        <taxon>Portunoidea</taxon>
        <taxon>Portunidae</taxon>
        <taxon>Portuninae</taxon>
        <taxon>Scylla</taxon>
    </lineage>
</organism>
<feature type="coiled-coil region" evidence="15">
    <location>
        <begin position="575"/>
        <end position="668"/>
    </location>
</feature>
<evidence type="ECO:0000313" key="21">
    <source>
        <dbReference type="Proteomes" id="UP001487740"/>
    </source>
</evidence>
<comment type="caution">
    <text evidence="20">The sequence shown here is derived from an EMBL/GenBank/DDBJ whole genome shotgun (WGS) entry which is preliminary data.</text>
</comment>
<dbReference type="Proteomes" id="UP001487740">
    <property type="component" value="Unassembled WGS sequence"/>
</dbReference>
<dbReference type="GO" id="GO:0005509">
    <property type="term" value="F:calcium ion binding"/>
    <property type="evidence" value="ECO:0007669"/>
    <property type="project" value="InterPro"/>
</dbReference>
<feature type="domain" description="EF-hand" evidence="18">
    <location>
        <begin position="743"/>
        <end position="778"/>
    </location>
</feature>
<keyword evidence="8" id="KW-0809">Transit peptide</keyword>
<feature type="region of interest" description="Disordered" evidence="16">
    <location>
        <begin position="110"/>
        <end position="139"/>
    </location>
</feature>
<evidence type="ECO:0000256" key="7">
    <source>
        <dbReference type="ARBA" id="ARBA00022837"/>
    </source>
</evidence>
<feature type="coiled-coil region" evidence="15">
    <location>
        <begin position="489"/>
        <end position="526"/>
    </location>
</feature>
<evidence type="ECO:0000256" key="6">
    <source>
        <dbReference type="ARBA" id="ARBA00022792"/>
    </source>
</evidence>
<evidence type="ECO:0000256" key="11">
    <source>
        <dbReference type="ARBA" id="ARBA00023065"/>
    </source>
</evidence>
<name>A0AAW0UHS0_SCYPA</name>
<feature type="compositionally biased region" description="Polar residues" evidence="16">
    <location>
        <begin position="832"/>
        <end position="845"/>
    </location>
</feature>
<evidence type="ECO:0000256" key="3">
    <source>
        <dbReference type="ARBA" id="ARBA00022568"/>
    </source>
</evidence>
<keyword evidence="21" id="KW-1185">Reference proteome</keyword>
<dbReference type="InterPro" id="IPR044202">
    <property type="entry name" value="LETM1/MDM38-like"/>
</dbReference>